<name>A0A0J0XCV3_9TREE</name>
<keyword evidence="2" id="KW-0472">Membrane</keyword>
<feature type="region of interest" description="Disordered" evidence="1">
    <location>
        <begin position="1"/>
        <end position="95"/>
    </location>
</feature>
<feature type="compositionally biased region" description="Low complexity" evidence="1">
    <location>
        <begin position="1"/>
        <end position="22"/>
    </location>
</feature>
<dbReference type="RefSeq" id="XP_018275382.1">
    <property type="nucleotide sequence ID" value="XM_018425621.1"/>
</dbReference>
<organism evidence="3 4">
    <name type="scientific">Cutaneotrichosporon oleaginosum</name>
    <dbReference type="NCBI Taxonomy" id="879819"/>
    <lineage>
        <taxon>Eukaryota</taxon>
        <taxon>Fungi</taxon>
        <taxon>Dikarya</taxon>
        <taxon>Basidiomycota</taxon>
        <taxon>Agaricomycotina</taxon>
        <taxon>Tremellomycetes</taxon>
        <taxon>Trichosporonales</taxon>
        <taxon>Trichosporonaceae</taxon>
        <taxon>Cutaneotrichosporon</taxon>
    </lineage>
</organism>
<dbReference type="GeneID" id="28986224"/>
<proteinExistence type="predicted"/>
<protein>
    <submittedName>
        <fullName evidence="3">Uncharacterized protein</fullName>
    </submittedName>
</protein>
<reference evidence="3 4" key="1">
    <citation type="submission" date="2015-03" db="EMBL/GenBank/DDBJ databases">
        <title>Genomics and transcriptomics of the oil-accumulating basidiomycete yeast T. oleaginosus allow insights into substrate utilization and the diverse evolutionary trajectories of mating systems in fungi.</title>
        <authorList>
            <consortium name="DOE Joint Genome Institute"/>
            <person name="Kourist R."/>
            <person name="Kracht O."/>
            <person name="Bracharz F."/>
            <person name="Lipzen A."/>
            <person name="Nolan M."/>
            <person name="Ohm R."/>
            <person name="Grigoriev I."/>
            <person name="Sun S."/>
            <person name="Heitman J."/>
            <person name="Bruck T."/>
            <person name="Nowrousian M."/>
        </authorList>
    </citation>
    <scope>NUCLEOTIDE SEQUENCE [LARGE SCALE GENOMIC DNA]</scope>
    <source>
        <strain evidence="3 4">IBC0246</strain>
    </source>
</reference>
<sequence length="154" mass="16760">MLSRARIASRPARPLRATLARSYVARADPPEGQEPPFPTPSERTYTGTTLAGENTPRGQEPPLEERTYATKPAPQAGQSPRPEIPLPPPPKAAGSSKTLMLVAVVAAIAGAAFIPWYKSEKKLDADTRQLILQREVVGAEERARLESQIVNSRR</sequence>
<feature type="compositionally biased region" description="Polar residues" evidence="1">
    <location>
        <begin position="41"/>
        <end position="52"/>
    </location>
</feature>
<evidence type="ECO:0000256" key="2">
    <source>
        <dbReference type="SAM" id="Phobius"/>
    </source>
</evidence>
<accession>A0A0J0XCV3</accession>
<keyword evidence="4" id="KW-1185">Reference proteome</keyword>
<keyword evidence="2" id="KW-0812">Transmembrane</keyword>
<evidence type="ECO:0000256" key="1">
    <source>
        <dbReference type="SAM" id="MobiDB-lite"/>
    </source>
</evidence>
<keyword evidence="2" id="KW-1133">Transmembrane helix</keyword>
<gene>
    <name evidence="3" type="ORF">CC85DRAFT_305538</name>
</gene>
<dbReference type="EMBL" id="KQ087278">
    <property type="protein sequence ID" value="KLT38891.1"/>
    <property type="molecule type" value="Genomic_DNA"/>
</dbReference>
<evidence type="ECO:0000313" key="3">
    <source>
        <dbReference type="EMBL" id="KLT38891.1"/>
    </source>
</evidence>
<dbReference type="Proteomes" id="UP000053611">
    <property type="component" value="Unassembled WGS sequence"/>
</dbReference>
<dbReference type="AlphaFoldDB" id="A0A0J0XCV3"/>
<evidence type="ECO:0000313" key="4">
    <source>
        <dbReference type="Proteomes" id="UP000053611"/>
    </source>
</evidence>
<feature type="transmembrane region" description="Helical" evidence="2">
    <location>
        <begin position="99"/>
        <end position="117"/>
    </location>
</feature>
<feature type="compositionally biased region" description="Pro residues" evidence="1">
    <location>
        <begin position="82"/>
        <end position="91"/>
    </location>
</feature>